<evidence type="ECO:0000256" key="5">
    <source>
        <dbReference type="ARBA" id="ARBA00023002"/>
    </source>
</evidence>
<dbReference type="InterPro" id="IPR000028">
    <property type="entry name" value="Chloroperoxidase"/>
</dbReference>
<evidence type="ECO:0000256" key="1">
    <source>
        <dbReference type="ARBA" id="ARBA00001970"/>
    </source>
</evidence>
<comment type="caution">
    <text evidence="10">The sequence shown here is derived from an EMBL/GenBank/DDBJ whole genome shotgun (WGS) entry which is preliminary data.</text>
</comment>
<keyword evidence="2" id="KW-0575">Peroxidase</keyword>
<evidence type="ECO:0000313" key="11">
    <source>
        <dbReference type="Proteomes" id="UP001305779"/>
    </source>
</evidence>
<feature type="chain" id="PRO_5046615978" description="Heme haloperoxidase family profile domain-containing protein" evidence="8">
    <location>
        <begin position="19"/>
        <end position="412"/>
    </location>
</feature>
<keyword evidence="3" id="KW-0349">Heme</keyword>
<gene>
    <name evidence="10" type="ORF">PRZ48_010831</name>
</gene>
<dbReference type="SUPFAM" id="SSF47571">
    <property type="entry name" value="Cloroperoxidase"/>
    <property type="match status" value="1"/>
</dbReference>
<keyword evidence="4" id="KW-0479">Metal-binding</keyword>
<comment type="cofactor">
    <cofactor evidence="1">
        <name>heme b</name>
        <dbReference type="ChEBI" id="CHEBI:60344"/>
    </cofactor>
</comment>
<evidence type="ECO:0000313" key="10">
    <source>
        <dbReference type="EMBL" id="KAK4498174.1"/>
    </source>
</evidence>
<protein>
    <recommendedName>
        <fullName evidence="9">Heme haloperoxidase family profile domain-containing protein</fullName>
    </recommendedName>
</protein>
<dbReference type="Pfam" id="PF01328">
    <property type="entry name" value="Peroxidase_2"/>
    <property type="match status" value="1"/>
</dbReference>
<reference evidence="10 11" key="1">
    <citation type="journal article" date="2023" name="G3 (Bethesda)">
        <title>A chromosome-level genome assembly of Zasmidium syzygii isolated from banana leaves.</title>
        <authorList>
            <person name="van Westerhoven A.C."/>
            <person name="Mehrabi R."/>
            <person name="Talebi R."/>
            <person name="Steentjes M.B.F."/>
            <person name="Corcolon B."/>
            <person name="Chong P.A."/>
            <person name="Kema G.H.J."/>
            <person name="Seidl M.F."/>
        </authorList>
    </citation>
    <scope>NUCLEOTIDE SEQUENCE [LARGE SCALE GENOMIC DNA]</scope>
    <source>
        <strain evidence="10 11">P124</strain>
    </source>
</reference>
<evidence type="ECO:0000256" key="3">
    <source>
        <dbReference type="ARBA" id="ARBA00022617"/>
    </source>
</evidence>
<evidence type="ECO:0000259" key="9">
    <source>
        <dbReference type="PROSITE" id="PS51405"/>
    </source>
</evidence>
<name>A0ABR0E9S0_ZASCE</name>
<organism evidence="10 11">
    <name type="scientific">Zasmidium cellare</name>
    <name type="common">Wine cellar mold</name>
    <name type="synonym">Racodium cellare</name>
    <dbReference type="NCBI Taxonomy" id="395010"/>
    <lineage>
        <taxon>Eukaryota</taxon>
        <taxon>Fungi</taxon>
        <taxon>Dikarya</taxon>
        <taxon>Ascomycota</taxon>
        <taxon>Pezizomycotina</taxon>
        <taxon>Dothideomycetes</taxon>
        <taxon>Dothideomycetidae</taxon>
        <taxon>Mycosphaerellales</taxon>
        <taxon>Mycosphaerellaceae</taxon>
        <taxon>Zasmidium</taxon>
    </lineage>
</organism>
<evidence type="ECO:0000256" key="4">
    <source>
        <dbReference type="ARBA" id="ARBA00022723"/>
    </source>
</evidence>
<dbReference type="PROSITE" id="PS51405">
    <property type="entry name" value="HEME_HALOPEROXIDASE"/>
    <property type="match status" value="1"/>
</dbReference>
<keyword evidence="5" id="KW-0560">Oxidoreductase</keyword>
<feature type="signal peptide" evidence="8">
    <location>
        <begin position="1"/>
        <end position="18"/>
    </location>
</feature>
<sequence length="412" mass="44016">MAVKSILSLVLLSTCATAYPFALDADIEARQATPPQGAGALPLTPPPFDADLQRVSNSGANRFIAPGRNDARGPCPGLNALANHAYLPRNGVATIPQFQYATNKVFGMAPDLAASLAVYGAVVDGTLTQWSVAGVPHVGIGGSHGNYEADSSPLRADLRQYGSNTRLIISQYLNLYNRQPNAATANYNLEVLRDFRIHRFNESIAKNPVFFYGPFAGNIVTQAAFTFIYRFMSNKSAEAPEGILNQNVLRSFMSIQQQGDRQVWVPGNERIPDNWYKRHPSAEYSIPYFALDIAYIAEQDPRIVLLGCNQGKVNTYNAISPELLTSGAYTTAEIIKNPVCFSTQFLAAFLPAATGLSATALAPLNTLLTSATGALGGCPAIPNANLSAFSFCPGATAYGGPTAPVFPGSIQN</sequence>
<dbReference type="Gene3D" id="1.10.489.10">
    <property type="entry name" value="Chloroperoxidase-like"/>
    <property type="match status" value="1"/>
</dbReference>
<dbReference type="PANTHER" id="PTHR33577:SF1">
    <property type="entry name" value="HEME HALOPEROXIDASE FAMILY PROFILE DOMAIN-CONTAINING PROTEIN"/>
    <property type="match status" value="1"/>
</dbReference>
<feature type="domain" description="Heme haloperoxidase family profile" evidence="9">
    <location>
        <begin position="59"/>
        <end position="291"/>
    </location>
</feature>
<keyword evidence="11" id="KW-1185">Reference proteome</keyword>
<keyword evidence="8" id="KW-0732">Signal</keyword>
<accession>A0ABR0E9S0</accession>
<dbReference type="InterPro" id="IPR036851">
    <property type="entry name" value="Chloroperoxidase-like_sf"/>
</dbReference>
<evidence type="ECO:0000256" key="7">
    <source>
        <dbReference type="ARBA" id="ARBA00025795"/>
    </source>
</evidence>
<keyword evidence="6" id="KW-0408">Iron</keyword>
<proteinExistence type="inferred from homology"/>
<comment type="similarity">
    <text evidence="7">Belongs to the chloroperoxidase family.</text>
</comment>
<evidence type="ECO:0000256" key="8">
    <source>
        <dbReference type="SAM" id="SignalP"/>
    </source>
</evidence>
<evidence type="ECO:0000256" key="2">
    <source>
        <dbReference type="ARBA" id="ARBA00022559"/>
    </source>
</evidence>
<dbReference type="EMBL" id="JAXOVC010000008">
    <property type="protein sequence ID" value="KAK4498174.1"/>
    <property type="molecule type" value="Genomic_DNA"/>
</dbReference>
<dbReference type="Proteomes" id="UP001305779">
    <property type="component" value="Unassembled WGS sequence"/>
</dbReference>
<evidence type="ECO:0000256" key="6">
    <source>
        <dbReference type="ARBA" id="ARBA00023004"/>
    </source>
</evidence>
<dbReference type="PANTHER" id="PTHR33577">
    <property type="entry name" value="STERIGMATOCYSTIN BIOSYNTHESIS PEROXIDASE STCC-RELATED"/>
    <property type="match status" value="1"/>
</dbReference>